<name>A0A5F8GVG8_MONDO</name>
<dbReference type="Ensembl" id="ENSMODT00000083124.1">
    <property type="protein sequence ID" value="ENSMODP00000051530.1"/>
    <property type="gene ID" value="ENSMODG00000045646.1"/>
</dbReference>
<reference evidence="3 4" key="1">
    <citation type="journal article" date="2007" name="Nature">
        <title>Genome of the marsupial Monodelphis domestica reveals innovation in non-coding sequences.</title>
        <authorList>
            <person name="Mikkelsen T.S."/>
            <person name="Wakefield M.J."/>
            <person name="Aken B."/>
            <person name="Amemiya C.T."/>
            <person name="Chang J.L."/>
            <person name="Duke S."/>
            <person name="Garber M."/>
            <person name="Gentles A.J."/>
            <person name="Goodstadt L."/>
            <person name="Heger A."/>
            <person name="Jurka J."/>
            <person name="Kamal M."/>
            <person name="Mauceli E."/>
            <person name="Searle S.M."/>
            <person name="Sharpe T."/>
            <person name="Baker M.L."/>
            <person name="Batzer M.A."/>
            <person name="Benos P.V."/>
            <person name="Belov K."/>
            <person name="Clamp M."/>
            <person name="Cook A."/>
            <person name="Cuff J."/>
            <person name="Das R."/>
            <person name="Davidow L."/>
            <person name="Deakin J.E."/>
            <person name="Fazzari M.J."/>
            <person name="Glass J.L."/>
            <person name="Grabherr M."/>
            <person name="Greally J.M."/>
            <person name="Gu W."/>
            <person name="Hore T.A."/>
            <person name="Huttley G.A."/>
            <person name="Kleber M."/>
            <person name="Jirtle R.L."/>
            <person name="Koina E."/>
            <person name="Lee J.T."/>
            <person name="Mahony S."/>
            <person name="Marra M.A."/>
            <person name="Miller R.D."/>
            <person name="Nicholls R.D."/>
            <person name="Oda M."/>
            <person name="Papenfuss A.T."/>
            <person name="Parra Z.E."/>
            <person name="Pollock D.D."/>
            <person name="Ray D.A."/>
            <person name="Schein J.E."/>
            <person name="Speed T.P."/>
            <person name="Thompson K."/>
            <person name="VandeBerg J.L."/>
            <person name="Wade C.M."/>
            <person name="Walker J.A."/>
            <person name="Waters P.D."/>
            <person name="Webber C."/>
            <person name="Weidman J.R."/>
            <person name="Xie X."/>
            <person name="Zody M.C."/>
            <person name="Baldwin J."/>
            <person name="Abdouelleil A."/>
            <person name="Abdulkadir J."/>
            <person name="Abebe A."/>
            <person name="Abera B."/>
            <person name="Abreu J."/>
            <person name="Acer S.C."/>
            <person name="Aftuck L."/>
            <person name="Alexander A."/>
            <person name="An P."/>
            <person name="Anderson E."/>
            <person name="Anderson S."/>
            <person name="Arachi H."/>
            <person name="Azer M."/>
            <person name="Bachantsang P."/>
            <person name="Barry A."/>
            <person name="Bayul T."/>
            <person name="Berlin A."/>
            <person name="Bessette D."/>
            <person name="Bloom T."/>
            <person name="Bloom T."/>
            <person name="Boguslavskiy L."/>
            <person name="Bonnet C."/>
            <person name="Boukhgalter B."/>
            <person name="Bourzgui I."/>
            <person name="Brown A."/>
            <person name="Cahill P."/>
            <person name="Channer S."/>
            <person name="Cheshatsang Y."/>
            <person name="Chuda L."/>
            <person name="Citroen M."/>
            <person name="Collymore A."/>
            <person name="Cooke P."/>
            <person name="Costello M."/>
            <person name="D'Aco K."/>
            <person name="Daza R."/>
            <person name="De Haan G."/>
            <person name="DeGray S."/>
            <person name="DeMaso C."/>
            <person name="Dhargay N."/>
            <person name="Dooley K."/>
            <person name="Dooley E."/>
            <person name="Doricent M."/>
            <person name="Dorje P."/>
            <person name="Dorjee K."/>
            <person name="Dupes A."/>
            <person name="Elong R."/>
            <person name="Falk J."/>
            <person name="Farina A."/>
            <person name="Faro S."/>
            <person name="Ferguson D."/>
            <person name="Fisher S."/>
            <person name="Foley C.D."/>
            <person name="Franke A."/>
            <person name="Friedrich D."/>
            <person name="Gadbois L."/>
            <person name="Gearin G."/>
            <person name="Gearin C.R."/>
            <person name="Giannoukos G."/>
            <person name="Goode T."/>
            <person name="Graham J."/>
            <person name="Grandbois E."/>
            <person name="Grewal S."/>
            <person name="Gyaltsen K."/>
            <person name="Hafez N."/>
            <person name="Hagos B."/>
            <person name="Hall J."/>
            <person name="Henson C."/>
            <person name="Hollinger A."/>
            <person name="Honan T."/>
            <person name="Huard M.D."/>
            <person name="Hughes L."/>
            <person name="Hurhula B."/>
            <person name="Husby M.E."/>
            <person name="Kamat A."/>
            <person name="Kanga B."/>
            <person name="Kashin S."/>
            <person name="Khazanovich D."/>
            <person name="Kisner P."/>
            <person name="Lance K."/>
            <person name="Lara M."/>
            <person name="Lee W."/>
            <person name="Lennon N."/>
            <person name="Letendre F."/>
            <person name="LeVine R."/>
            <person name="Lipovsky A."/>
            <person name="Liu X."/>
            <person name="Liu J."/>
            <person name="Liu S."/>
            <person name="Lokyitsang T."/>
            <person name="Lokyitsang Y."/>
            <person name="Lubonja R."/>
            <person name="Lui A."/>
            <person name="MacDonald P."/>
            <person name="Magnisalis V."/>
            <person name="Maru K."/>
            <person name="Matthews C."/>
            <person name="McCusker W."/>
            <person name="McDonough S."/>
            <person name="Mehta T."/>
            <person name="Meldrim J."/>
            <person name="Meneus L."/>
            <person name="Mihai O."/>
            <person name="Mihalev A."/>
            <person name="Mihova T."/>
            <person name="Mittelman R."/>
            <person name="Mlenga V."/>
            <person name="Montmayeur A."/>
            <person name="Mulrain L."/>
            <person name="Navidi A."/>
            <person name="Naylor J."/>
            <person name="Negash T."/>
            <person name="Nguyen T."/>
            <person name="Nguyen N."/>
            <person name="Nicol R."/>
            <person name="Norbu C."/>
            <person name="Norbu N."/>
            <person name="Novod N."/>
            <person name="O'Neill B."/>
            <person name="Osman S."/>
            <person name="Markiewicz E."/>
            <person name="Oyono O.L."/>
            <person name="Patti C."/>
            <person name="Phunkhang P."/>
            <person name="Pierre F."/>
            <person name="Priest M."/>
            <person name="Raghuraman S."/>
            <person name="Rege F."/>
            <person name="Reyes R."/>
            <person name="Rise C."/>
            <person name="Rogov P."/>
            <person name="Ross K."/>
            <person name="Ryan E."/>
            <person name="Settipalli S."/>
            <person name="Shea T."/>
            <person name="Sherpa N."/>
            <person name="Shi L."/>
            <person name="Shih D."/>
            <person name="Sparrow T."/>
            <person name="Spaulding J."/>
            <person name="Stalker J."/>
            <person name="Stange-Thomann N."/>
            <person name="Stavropoulos S."/>
            <person name="Stone C."/>
            <person name="Strader C."/>
            <person name="Tesfaye S."/>
            <person name="Thomson T."/>
            <person name="Thoulutsang Y."/>
            <person name="Thoulutsang D."/>
            <person name="Topham K."/>
            <person name="Topping I."/>
            <person name="Tsamla T."/>
            <person name="Vassiliev H."/>
            <person name="Vo A."/>
            <person name="Wangchuk T."/>
            <person name="Wangdi T."/>
            <person name="Weiand M."/>
            <person name="Wilkinson J."/>
            <person name="Wilson A."/>
            <person name="Yadav S."/>
            <person name="Young G."/>
            <person name="Yu Q."/>
            <person name="Zembek L."/>
            <person name="Zhong D."/>
            <person name="Zimmer A."/>
            <person name="Zwirko Z."/>
            <person name="Jaffe D.B."/>
            <person name="Alvarez P."/>
            <person name="Brockman W."/>
            <person name="Butler J."/>
            <person name="Chin C."/>
            <person name="Gnerre S."/>
            <person name="MacCallum I."/>
            <person name="Graves J.A."/>
            <person name="Ponting C.P."/>
            <person name="Breen M."/>
            <person name="Samollow P.B."/>
            <person name="Lander E.S."/>
            <person name="Lindblad-Toh K."/>
        </authorList>
    </citation>
    <scope>NUCLEOTIDE SEQUENCE [LARGE SCALE GENOMIC DNA]</scope>
</reference>
<dbReference type="InterPro" id="IPR010342">
    <property type="entry name" value="DUF938"/>
</dbReference>
<dbReference type="PANTHER" id="PTHR20974">
    <property type="entry name" value="UPF0585 PROTEIN CG18661"/>
    <property type="match status" value="1"/>
</dbReference>
<keyword evidence="4" id="KW-1185">Reference proteome</keyword>
<organism evidence="3 4">
    <name type="scientific">Monodelphis domestica</name>
    <name type="common">Gray short-tailed opossum</name>
    <dbReference type="NCBI Taxonomy" id="13616"/>
    <lineage>
        <taxon>Eukaryota</taxon>
        <taxon>Metazoa</taxon>
        <taxon>Chordata</taxon>
        <taxon>Craniata</taxon>
        <taxon>Vertebrata</taxon>
        <taxon>Euteleostomi</taxon>
        <taxon>Mammalia</taxon>
        <taxon>Metatheria</taxon>
        <taxon>Didelphimorphia</taxon>
        <taxon>Didelphidae</taxon>
        <taxon>Monodelphis</taxon>
    </lineage>
</organism>
<accession>A0A5F8GVG8</accession>
<dbReference type="InterPro" id="IPR029063">
    <property type="entry name" value="SAM-dependent_MTases_sf"/>
</dbReference>
<dbReference type="GeneTree" id="ENSGT00390000010750"/>
<dbReference type="PANTHER" id="PTHR20974:SF2">
    <property type="entry name" value="METHYLTRANSFERASE-LIKE 26"/>
    <property type="match status" value="1"/>
</dbReference>
<dbReference type="AlphaFoldDB" id="A0A5F8GVG8"/>
<dbReference type="SUPFAM" id="SSF53335">
    <property type="entry name" value="S-adenosyl-L-methionine-dependent methyltransferases"/>
    <property type="match status" value="1"/>
</dbReference>
<dbReference type="Proteomes" id="UP000002280">
    <property type="component" value="Chromosome 6"/>
</dbReference>
<gene>
    <name evidence="3" type="primary">METTL26</name>
</gene>
<evidence type="ECO:0000313" key="3">
    <source>
        <dbReference type="Ensembl" id="ENSMODP00000051530.1"/>
    </source>
</evidence>
<proteinExistence type="inferred from homology"/>
<protein>
    <recommendedName>
        <fullName evidence="2">Methyltransferase-like 26</fullName>
    </recommendedName>
</protein>
<dbReference type="Pfam" id="PF06080">
    <property type="entry name" value="DUF938"/>
    <property type="match status" value="1"/>
</dbReference>
<dbReference type="Bgee" id="ENSMODG00000045646">
    <property type="expression patterns" value="Expressed in adult mammalian kidney and 19 other cell types or tissues"/>
</dbReference>
<comment type="similarity">
    <text evidence="1">Belongs to the UPF0585 family.</text>
</comment>
<sequence length="105" mass="11790">MASAADRNQGPILKVLQQYIDPAQSNFQVLEVASGSGQHVTYFAKAFPKVVWQPTEVDRQCLNRNPAWGLRDVSLLQQLAQASGLFLEKMIDMPANNKCLIFRKQ</sequence>
<reference evidence="3" key="3">
    <citation type="submission" date="2025-09" db="UniProtKB">
        <authorList>
            <consortium name="Ensembl"/>
        </authorList>
    </citation>
    <scope>IDENTIFICATION</scope>
</reference>
<evidence type="ECO:0000256" key="2">
    <source>
        <dbReference type="ARBA" id="ARBA00040746"/>
    </source>
</evidence>
<evidence type="ECO:0000313" key="4">
    <source>
        <dbReference type="Proteomes" id="UP000002280"/>
    </source>
</evidence>
<reference evidence="3" key="2">
    <citation type="submission" date="2025-08" db="UniProtKB">
        <authorList>
            <consortium name="Ensembl"/>
        </authorList>
    </citation>
    <scope>IDENTIFICATION</scope>
</reference>
<evidence type="ECO:0000256" key="1">
    <source>
        <dbReference type="ARBA" id="ARBA00008308"/>
    </source>
</evidence>